<organism evidence="3 4">
    <name type="scientific">Glutinoglossum americanum</name>
    <dbReference type="NCBI Taxonomy" id="1670608"/>
    <lineage>
        <taxon>Eukaryota</taxon>
        <taxon>Fungi</taxon>
        <taxon>Dikarya</taxon>
        <taxon>Ascomycota</taxon>
        <taxon>Pezizomycotina</taxon>
        <taxon>Geoglossomycetes</taxon>
        <taxon>Geoglossales</taxon>
        <taxon>Geoglossaceae</taxon>
        <taxon>Glutinoglossum</taxon>
    </lineage>
</organism>
<evidence type="ECO:0000256" key="1">
    <source>
        <dbReference type="ARBA" id="ARBA00023589"/>
    </source>
</evidence>
<evidence type="ECO:0000313" key="4">
    <source>
        <dbReference type="Proteomes" id="UP000698800"/>
    </source>
</evidence>
<proteinExistence type="predicted"/>
<dbReference type="InterPro" id="IPR036291">
    <property type="entry name" value="NAD(P)-bd_dom_sf"/>
</dbReference>
<dbReference type="InterPro" id="IPR051593">
    <property type="entry name" value="Ergosterol_Biosynth_ERG27"/>
</dbReference>
<dbReference type="GO" id="GO:0005811">
    <property type="term" value="C:lipid droplet"/>
    <property type="evidence" value="ECO:0007669"/>
    <property type="project" value="TreeGrafter"/>
</dbReference>
<protein>
    <recommendedName>
        <fullName evidence="2">3beta-hydroxysteroid 3-dehydrogenase</fullName>
        <ecNumber evidence="2">1.1.1.270</ecNumber>
    </recommendedName>
</protein>
<dbReference type="EC" id="1.1.1.270" evidence="2"/>
<dbReference type="AlphaFoldDB" id="A0A9P8I610"/>
<dbReference type="SUPFAM" id="SSF51735">
    <property type="entry name" value="NAD(P)-binding Rossmann-fold domains"/>
    <property type="match status" value="1"/>
</dbReference>
<dbReference type="Gene3D" id="3.40.50.720">
    <property type="entry name" value="NAD(P)-binding Rossmann-like Domain"/>
    <property type="match status" value="1"/>
</dbReference>
<dbReference type="EMBL" id="JAGHQL010000084">
    <property type="protein sequence ID" value="KAH0541227.1"/>
    <property type="molecule type" value="Genomic_DNA"/>
</dbReference>
<keyword evidence="4" id="KW-1185">Reference proteome</keyword>
<dbReference type="GO" id="GO:0005789">
    <property type="term" value="C:endoplasmic reticulum membrane"/>
    <property type="evidence" value="ECO:0007669"/>
    <property type="project" value="TreeGrafter"/>
</dbReference>
<dbReference type="GO" id="GO:0005741">
    <property type="term" value="C:mitochondrial outer membrane"/>
    <property type="evidence" value="ECO:0007669"/>
    <property type="project" value="TreeGrafter"/>
</dbReference>
<comment type="pathway">
    <text evidence="1">Steroid biosynthesis; zymosterol biosynthesis; zymosterol from lanosterol: step 5/6.</text>
</comment>
<dbReference type="PANTHER" id="PTHR43647:SF4">
    <property type="entry name" value="KETOREDUCTASE (KR) DOMAIN-CONTAINING PROTEIN"/>
    <property type="match status" value="1"/>
</dbReference>
<dbReference type="GO" id="GO:0000253">
    <property type="term" value="F:3-beta-hydroxysteroid 3-dehydrogenase (NADP+) activity"/>
    <property type="evidence" value="ECO:0007669"/>
    <property type="project" value="UniProtKB-EC"/>
</dbReference>
<sequence length="315" mass="33359">MTTPATKTSILLTGANGSLGTYTALQIAKHHPISHHLILAARNPTDVNSKNLTALLDALGNGVTYAFFALDLASLASTRAFVAELRSQLETGVIPPLHAIINCAARVAFTPEPYTVDGFHPIYQINYLAPWVLTTGLVGNLVEGKGMVVNVTSSARGMGGVGYFDDEGIAKGEPGEVTKEEGSLGGLTTYGSAKLMMAHPGKTPPSIILFDPGTISSVSRASTHKPLLLRLIIHMVSTIAPIARLLGTRSLFHDVEVPANALCKLVCEAELGGGRTGLWYLGDEIVGGKEEVGEEDARRCWERTVGVLGMEEMSV</sequence>
<accession>A0A9P8I610</accession>
<name>A0A9P8I610_9PEZI</name>
<gene>
    <name evidence="3" type="ORF">FGG08_004283</name>
</gene>
<dbReference type="OrthoDB" id="191139at2759"/>
<reference evidence="3" key="1">
    <citation type="submission" date="2021-03" db="EMBL/GenBank/DDBJ databases">
        <title>Comparative genomics and phylogenomic investigation of the class Geoglossomycetes provide insights into ecological specialization and systematics.</title>
        <authorList>
            <person name="Melie T."/>
            <person name="Pirro S."/>
            <person name="Miller A.N."/>
            <person name="Quandt A."/>
        </authorList>
    </citation>
    <scope>NUCLEOTIDE SEQUENCE</scope>
    <source>
        <strain evidence="3">GBOQ0MN5Z8</strain>
    </source>
</reference>
<dbReference type="Proteomes" id="UP000698800">
    <property type="component" value="Unassembled WGS sequence"/>
</dbReference>
<dbReference type="Pfam" id="PF00106">
    <property type="entry name" value="adh_short"/>
    <property type="match status" value="1"/>
</dbReference>
<comment type="caution">
    <text evidence="3">The sequence shown here is derived from an EMBL/GenBank/DDBJ whole genome shotgun (WGS) entry which is preliminary data.</text>
</comment>
<evidence type="ECO:0000313" key="3">
    <source>
        <dbReference type="EMBL" id="KAH0541227.1"/>
    </source>
</evidence>
<evidence type="ECO:0000256" key="2">
    <source>
        <dbReference type="ARBA" id="ARBA00023621"/>
    </source>
</evidence>
<dbReference type="PANTHER" id="PTHR43647">
    <property type="entry name" value="DEHYDROGENASE"/>
    <property type="match status" value="1"/>
</dbReference>
<dbReference type="InterPro" id="IPR002347">
    <property type="entry name" value="SDR_fam"/>
</dbReference>